<dbReference type="EC" id="4.4.1.13" evidence="2"/>
<keyword evidence="4" id="KW-0456">Lyase</keyword>
<sequence>MTSRILDVSLADLRRDRTSVKWRAHGPDVLPLWIAEMDARPCPAVVEAVRDAVERGDTGYAWTGPYAAGLASFAAAEWGWEIDPATTTRVSDVLGGISHLLGLLTDPGGPVVVSPPVYNAFYDVIGAAGRRPVEAPLTTDGRLDPVSLARAFREATANGRRAAYLLANPHNPTGTTHTPAELEALARLADEHDVRVISDEIHAGLVYADTPFTPYLSVAGSEAGITVTSASKAFNLAGLKAAVIVPGARAVDEVRRLHPFVTYGASHLGAVAQTAAWEHGRDWLHRLVGELDDNRRLLTRLVSEALPGARLLVPEATYLAWLDCRELGLGDDPAAAFLARGRVALSQGPTFGAGGAGFVRINFATSPDILREAVGRMAGCLA</sequence>
<dbReference type="CDD" id="cd00609">
    <property type="entry name" value="AAT_like"/>
    <property type="match status" value="1"/>
</dbReference>
<dbReference type="InterPro" id="IPR015421">
    <property type="entry name" value="PyrdxlP-dep_Trfase_major"/>
</dbReference>
<evidence type="ECO:0000256" key="4">
    <source>
        <dbReference type="ARBA" id="ARBA00023239"/>
    </source>
</evidence>
<dbReference type="EMBL" id="AWSA01000004">
    <property type="protein sequence ID" value="EWT03198.1"/>
    <property type="molecule type" value="Genomic_DNA"/>
</dbReference>
<dbReference type="AlphaFoldDB" id="W9GEE3"/>
<keyword evidence="8" id="KW-1185">Reference proteome</keyword>
<evidence type="ECO:0000256" key="1">
    <source>
        <dbReference type="ARBA" id="ARBA00001933"/>
    </source>
</evidence>
<name>W9GEE3_9MICO</name>
<dbReference type="RefSeq" id="WP_034801339.1">
    <property type="nucleotide sequence ID" value="NZ_AWSA01000004.1"/>
</dbReference>
<keyword evidence="3" id="KW-0663">Pyridoxal phosphate</keyword>
<dbReference type="InterPro" id="IPR015422">
    <property type="entry name" value="PyrdxlP-dep_Trfase_small"/>
</dbReference>
<dbReference type="STRING" id="1386089.N865_01975"/>
<gene>
    <name evidence="7" type="ORF">N865_01975</name>
</gene>
<comment type="cofactor">
    <cofactor evidence="1">
        <name>pyridoxal 5'-phosphate</name>
        <dbReference type="ChEBI" id="CHEBI:597326"/>
    </cofactor>
</comment>
<dbReference type="Gene3D" id="3.40.640.10">
    <property type="entry name" value="Type I PLP-dependent aspartate aminotransferase-like (Major domain)"/>
    <property type="match status" value="1"/>
</dbReference>
<dbReference type="Gene3D" id="3.90.1150.10">
    <property type="entry name" value="Aspartate Aminotransferase, domain 1"/>
    <property type="match status" value="1"/>
</dbReference>
<dbReference type="InterPro" id="IPR004839">
    <property type="entry name" value="Aminotransferase_I/II_large"/>
</dbReference>
<evidence type="ECO:0000313" key="8">
    <source>
        <dbReference type="Proteomes" id="UP000019489"/>
    </source>
</evidence>
<dbReference type="PANTHER" id="PTHR43525">
    <property type="entry name" value="PROTEIN MALY"/>
    <property type="match status" value="1"/>
</dbReference>
<protein>
    <recommendedName>
        <fullName evidence="2">cysteine-S-conjugate beta-lyase</fullName>
        <ecNumber evidence="2">4.4.1.13</ecNumber>
    </recommendedName>
</protein>
<dbReference type="InterPro" id="IPR015424">
    <property type="entry name" value="PyrdxlP-dep_Trfase"/>
</dbReference>
<dbReference type="Proteomes" id="UP000019489">
    <property type="component" value="Unassembled WGS sequence"/>
</dbReference>
<evidence type="ECO:0000256" key="5">
    <source>
        <dbReference type="ARBA" id="ARBA00037974"/>
    </source>
</evidence>
<dbReference type="PANTHER" id="PTHR43525:SF2">
    <property type="entry name" value="CYSTATHIONINE BETA-LYASE-RELATED"/>
    <property type="match status" value="1"/>
</dbReference>
<evidence type="ECO:0000259" key="6">
    <source>
        <dbReference type="Pfam" id="PF00155"/>
    </source>
</evidence>
<reference evidence="7 8" key="1">
    <citation type="submission" date="2013-08" db="EMBL/GenBank/DDBJ databases">
        <title>Intrasporangium oryzae NRRL B-24470.</title>
        <authorList>
            <person name="Liu H."/>
            <person name="Wang G."/>
        </authorList>
    </citation>
    <scope>NUCLEOTIDE SEQUENCE [LARGE SCALE GENOMIC DNA]</scope>
    <source>
        <strain evidence="7 8">NRRL B-24470</strain>
    </source>
</reference>
<accession>W9GEE3</accession>
<dbReference type="SUPFAM" id="SSF53383">
    <property type="entry name" value="PLP-dependent transferases"/>
    <property type="match status" value="1"/>
</dbReference>
<organism evidence="7 8">
    <name type="scientific">Intrasporangium oryzae NRRL B-24470</name>
    <dbReference type="NCBI Taxonomy" id="1386089"/>
    <lineage>
        <taxon>Bacteria</taxon>
        <taxon>Bacillati</taxon>
        <taxon>Actinomycetota</taxon>
        <taxon>Actinomycetes</taxon>
        <taxon>Micrococcales</taxon>
        <taxon>Intrasporangiaceae</taxon>
        <taxon>Intrasporangium</taxon>
    </lineage>
</organism>
<proteinExistence type="inferred from homology"/>
<comment type="similarity">
    <text evidence="5">Belongs to the class-II pyridoxal-phosphate-dependent aminotransferase family. MalY/PatB cystathionine beta-lyase subfamily.</text>
</comment>
<dbReference type="Pfam" id="PF00155">
    <property type="entry name" value="Aminotran_1_2"/>
    <property type="match status" value="1"/>
</dbReference>
<comment type="caution">
    <text evidence="7">The sequence shown here is derived from an EMBL/GenBank/DDBJ whole genome shotgun (WGS) entry which is preliminary data.</text>
</comment>
<dbReference type="eggNOG" id="COG1168">
    <property type="taxonomic scope" value="Bacteria"/>
</dbReference>
<evidence type="ECO:0000313" key="7">
    <source>
        <dbReference type="EMBL" id="EWT03198.1"/>
    </source>
</evidence>
<dbReference type="GO" id="GO:0030170">
    <property type="term" value="F:pyridoxal phosphate binding"/>
    <property type="evidence" value="ECO:0007669"/>
    <property type="project" value="InterPro"/>
</dbReference>
<feature type="domain" description="Aminotransferase class I/classII large" evidence="6">
    <location>
        <begin position="30"/>
        <end position="376"/>
    </location>
</feature>
<evidence type="ECO:0000256" key="2">
    <source>
        <dbReference type="ARBA" id="ARBA00012224"/>
    </source>
</evidence>
<dbReference type="InterPro" id="IPR051798">
    <property type="entry name" value="Class-II_PLP-Dep_Aminotrans"/>
</dbReference>
<evidence type="ECO:0000256" key="3">
    <source>
        <dbReference type="ARBA" id="ARBA00022898"/>
    </source>
</evidence>
<dbReference type="OrthoDB" id="3224382at2"/>
<dbReference type="GO" id="GO:0047804">
    <property type="term" value="F:cysteine-S-conjugate beta-lyase activity"/>
    <property type="evidence" value="ECO:0007669"/>
    <property type="project" value="UniProtKB-EC"/>
</dbReference>
<dbReference type="PATRIC" id="fig|1386089.3.peg.586"/>